<dbReference type="EMBL" id="CP132507">
    <property type="protein sequence ID" value="WNO04313.1"/>
    <property type="molecule type" value="Genomic_DNA"/>
</dbReference>
<dbReference type="GO" id="GO:0016787">
    <property type="term" value="F:hydrolase activity"/>
    <property type="evidence" value="ECO:0007669"/>
    <property type="project" value="UniProtKB-KW"/>
</dbReference>
<dbReference type="InterPro" id="IPR029058">
    <property type="entry name" value="AB_hydrolase_fold"/>
</dbReference>
<dbReference type="Pfam" id="PF00561">
    <property type="entry name" value="Abhydrolase_1"/>
    <property type="match status" value="1"/>
</dbReference>
<evidence type="ECO:0000259" key="2">
    <source>
        <dbReference type="Pfam" id="PF00561"/>
    </source>
</evidence>
<dbReference type="InterPro" id="IPR000639">
    <property type="entry name" value="Epox_hydrolase-like"/>
</dbReference>
<dbReference type="PANTHER" id="PTHR43329">
    <property type="entry name" value="EPOXIDE HYDROLASE"/>
    <property type="match status" value="1"/>
</dbReference>
<dbReference type="InterPro" id="IPR000073">
    <property type="entry name" value="AB_hydrolase_1"/>
</dbReference>
<dbReference type="RefSeq" id="WP_313867164.1">
    <property type="nucleotide sequence ID" value="NZ_CP132507.1"/>
</dbReference>
<organism evidence="3 4">
    <name type="scientific">Rhodoferax mekongensis</name>
    <dbReference type="NCBI Taxonomy" id="3068341"/>
    <lineage>
        <taxon>Bacteria</taxon>
        <taxon>Pseudomonadati</taxon>
        <taxon>Pseudomonadota</taxon>
        <taxon>Betaproteobacteria</taxon>
        <taxon>Burkholderiales</taxon>
        <taxon>Comamonadaceae</taxon>
        <taxon>Rhodoferax</taxon>
    </lineage>
</organism>
<sequence length="276" mass="30819">MASQEIQVNGITVHIEGQGPRTVLMLHGWPDTLRVWDGTVQALQAHHRCVRLTLPGFGTAEGAAPTPTVDEMVASLLAVINAVSPGEPVTLLLHDWGCIFGYELAMRHPERVAAIVAVDIGDYNAGAFLASLSVRQKLFVASYQLWLATAWALGRYVHGGLADRMTRFMARTMRCPVPPDQLRWTMNFPYAMSWFGLRGGLKTSPVKPTCPVLYVFGERKPFMFHSPRWVHTLRASEDGAAHALRCGHWVMLDQPEAFHALLLRWLAGRERRKSSR</sequence>
<protein>
    <submittedName>
        <fullName evidence="3">Alpha/beta hydrolase</fullName>
    </submittedName>
</protein>
<name>A0ABZ0AXF7_9BURK</name>
<feature type="domain" description="AB hydrolase-1" evidence="2">
    <location>
        <begin position="22"/>
        <end position="174"/>
    </location>
</feature>
<gene>
    <name evidence="3" type="ORF">RAN89_15605</name>
</gene>
<proteinExistence type="predicted"/>
<keyword evidence="1 3" id="KW-0378">Hydrolase</keyword>
<dbReference type="PRINTS" id="PR00412">
    <property type="entry name" value="EPOXHYDRLASE"/>
</dbReference>
<keyword evidence="4" id="KW-1185">Reference proteome</keyword>
<dbReference type="Proteomes" id="UP001302257">
    <property type="component" value="Chromosome"/>
</dbReference>
<evidence type="ECO:0000256" key="1">
    <source>
        <dbReference type="ARBA" id="ARBA00022801"/>
    </source>
</evidence>
<accession>A0ABZ0AXF7</accession>
<dbReference type="SUPFAM" id="SSF53474">
    <property type="entry name" value="alpha/beta-Hydrolases"/>
    <property type="match status" value="1"/>
</dbReference>
<reference evidence="3 4" key="1">
    <citation type="submission" date="2023-08" db="EMBL/GenBank/DDBJ databases">
        <title>Rhodoferax potami sp. nov. and Rhodoferax mekongensis sp. nov., isolated from the Mekong River in Thailand.</title>
        <authorList>
            <person name="Kitikhun S."/>
            <person name="Charoenyingcharoen P."/>
            <person name="Siriarchawattana P."/>
            <person name="Likhitrattanapisal S."/>
            <person name="Nilsakha T."/>
            <person name="Chanpet A."/>
            <person name="Rattanawaree P."/>
            <person name="Ingsriswang S."/>
        </authorList>
    </citation>
    <scope>NUCLEOTIDE SEQUENCE [LARGE SCALE GENOMIC DNA]</scope>
    <source>
        <strain evidence="3 4">TBRC 17307</strain>
    </source>
</reference>
<evidence type="ECO:0000313" key="4">
    <source>
        <dbReference type="Proteomes" id="UP001302257"/>
    </source>
</evidence>
<evidence type="ECO:0000313" key="3">
    <source>
        <dbReference type="EMBL" id="WNO04313.1"/>
    </source>
</evidence>
<dbReference type="Gene3D" id="3.40.50.1820">
    <property type="entry name" value="alpha/beta hydrolase"/>
    <property type="match status" value="1"/>
</dbReference>